<dbReference type="EnsemblMetazoa" id="ACOM023075-RA">
    <property type="protein sequence ID" value="ACOM023075-PA.1"/>
    <property type="gene ID" value="ACOM023075"/>
</dbReference>
<evidence type="ECO:0000313" key="2">
    <source>
        <dbReference type="EnsemblMetazoa" id="ACOM023075-PA.1"/>
    </source>
</evidence>
<dbReference type="AlphaFoldDB" id="A0A8W7P0C6"/>
<organism evidence="2">
    <name type="scientific">Anopheles coluzzii</name>
    <name type="common">African malaria mosquito</name>
    <dbReference type="NCBI Taxonomy" id="1518534"/>
    <lineage>
        <taxon>Eukaryota</taxon>
        <taxon>Metazoa</taxon>
        <taxon>Ecdysozoa</taxon>
        <taxon>Arthropoda</taxon>
        <taxon>Hexapoda</taxon>
        <taxon>Insecta</taxon>
        <taxon>Pterygota</taxon>
        <taxon>Neoptera</taxon>
        <taxon>Endopterygota</taxon>
        <taxon>Diptera</taxon>
        <taxon>Nematocera</taxon>
        <taxon>Culicoidea</taxon>
        <taxon>Culicidae</taxon>
        <taxon>Anophelinae</taxon>
        <taxon>Anopheles</taxon>
    </lineage>
</organism>
<feature type="region of interest" description="Disordered" evidence="1">
    <location>
        <begin position="165"/>
        <end position="188"/>
    </location>
</feature>
<feature type="compositionally biased region" description="Polar residues" evidence="1">
    <location>
        <begin position="173"/>
        <end position="188"/>
    </location>
</feature>
<reference evidence="2" key="1">
    <citation type="submission" date="2022-08" db="UniProtKB">
        <authorList>
            <consortium name="EnsemblMetazoa"/>
        </authorList>
    </citation>
    <scope>IDENTIFICATION</scope>
</reference>
<evidence type="ECO:0000256" key="1">
    <source>
        <dbReference type="SAM" id="MobiDB-lite"/>
    </source>
</evidence>
<proteinExistence type="predicted"/>
<dbReference type="Proteomes" id="UP000075882">
    <property type="component" value="Unassembled WGS sequence"/>
</dbReference>
<feature type="compositionally biased region" description="Acidic residues" evidence="1">
    <location>
        <begin position="92"/>
        <end position="115"/>
    </location>
</feature>
<sequence length="188" mass="20572">MLVNKYEQCQYPRNVNKFGHRFAPFCCTQPGMFSRAHILLNICPQLSTENTTVGGTVLHRNVRAQVTTAAALDWETAPLGDPPARELPGDGIETDDEEDDEEDEAEDEEELEEDGDIGRSCSTGSDLRCLEVHLYQPECSRRIELKLRKPSPVCGTGGSPSSFCHSGVLGGFESTSHLSETSIPSRSG</sequence>
<protein>
    <submittedName>
        <fullName evidence="2">Uncharacterized protein</fullName>
    </submittedName>
</protein>
<accession>A0A8W7P0C6</accession>
<name>A0A8W7P0C6_ANOCL</name>
<feature type="region of interest" description="Disordered" evidence="1">
    <location>
        <begin position="74"/>
        <end position="120"/>
    </location>
</feature>